<keyword evidence="12" id="KW-0862">Zinc</keyword>
<sequence>MGTCFSSSSSSNSRTRMVDYYYDPELYDYNRVFPPYDVNYVNNLHLQQALASSLVTSMEEINHHPQPQRHVTLRIKQEEEEPEIKTENGPPEPSSRLCTICMEEKSSSDMFRGNCTHFYCTECTARYVETKIEENVARIKCPDVDCTHVIEPNTCRDLIPKNLSVRWDKALCESLFQSSEKVYCPFENCSAMMVVEGGDDKVTATECPSCHRLFCAQCKVTWHAGMGCNEFQRVGNTNDKISNLFFSRILTINKGKEKKNEDELMIQLAKNKQWKRCPSCNFYVEKLAGCLHISCRSLLQS</sequence>
<keyword evidence="10 13" id="KW-0863">Zinc-finger</keyword>
<dbReference type="CDD" id="cd22582">
    <property type="entry name" value="BRcat_RBR_unk"/>
    <property type="match status" value="1"/>
</dbReference>
<keyword evidence="9" id="KW-0677">Repeat</keyword>
<comment type="function">
    <text evidence="3">Might act as an E3 ubiquitin-protein ligase, or as part of E3 complex, which accepts ubiquitin from specific E2 ubiquitin-conjugating enzymes and then transfers it to substrates.</text>
</comment>
<comment type="cofactor">
    <cofactor evidence="2">
        <name>Zn(2+)</name>
        <dbReference type="ChEBI" id="CHEBI:29105"/>
    </cofactor>
</comment>
<keyword evidence="7" id="KW-0808">Transferase</keyword>
<reference evidence="17" key="1">
    <citation type="journal article" date="2019" name="Database">
        <title>The radish genome database (RadishGD): an integrated information resource for radish genomics.</title>
        <authorList>
            <person name="Yu H.J."/>
            <person name="Baek S."/>
            <person name="Lee Y.J."/>
            <person name="Cho A."/>
            <person name="Mun J.H."/>
        </authorList>
    </citation>
    <scope>NUCLEOTIDE SEQUENCE [LARGE SCALE GENOMIC DNA]</scope>
    <source>
        <strain evidence="17">cv. WK10039</strain>
    </source>
</reference>
<dbReference type="Gene3D" id="2.20.25.20">
    <property type="match status" value="1"/>
</dbReference>
<feature type="domain" description="RING-type" evidence="15">
    <location>
        <begin position="98"/>
        <end position="142"/>
    </location>
</feature>
<name>A0A9W3DUD4_RAPSA</name>
<dbReference type="GO" id="GO:0061630">
    <property type="term" value="F:ubiquitin protein ligase activity"/>
    <property type="evidence" value="ECO:0007669"/>
    <property type="project" value="UniProtKB-EC"/>
</dbReference>
<keyword evidence="17" id="KW-1185">Reference proteome</keyword>
<evidence type="ECO:0000256" key="8">
    <source>
        <dbReference type="ARBA" id="ARBA00022723"/>
    </source>
</evidence>
<dbReference type="PROSITE" id="PS50089">
    <property type="entry name" value="ZF_RING_2"/>
    <property type="match status" value="1"/>
</dbReference>
<dbReference type="Proteomes" id="UP000504610">
    <property type="component" value="Chromosome 5"/>
</dbReference>
<dbReference type="EC" id="2.3.2.31" evidence="6"/>
<keyword evidence="11" id="KW-0833">Ubl conjugation pathway</keyword>
<dbReference type="InterPro" id="IPR001841">
    <property type="entry name" value="Znf_RING"/>
</dbReference>
<evidence type="ECO:0000256" key="7">
    <source>
        <dbReference type="ARBA" id="ARBA00022679"/>
    </source>
</evidence>
<reference evidence="18" key="2">
    <citation type="submission" date="2025-08" db="UniProtKB">
        <authorList>
            <consortium name="RefSeq"/>
        </authorList>
    </citation>
    <scope>IDENTIFICATION</scope>
    <source>
        <tissue evidence="18">Leaf</tissue>
    </source>
</reference>
<evidence type="ECO:0000256" key="4">
    <source>
        <dbReference type="ARBA" id="ARBA00004906"/>
    </source>
</evidence>
<evidence type="ECO:0000256" key="6">
    <source>
        <dbReference type="ARBA" id="ARBA00012251"/>
    </source>
</evidence>
<evidence type="ECO:0000256" key="1">
    <source>
        <dbReference type="ARBA" id="ARBA00001798"/>
    </source>
</evidence>
<dbReference type="AlphaFoldDB" id="A0A9W3DUD4"/>
<proteinExistence type="inferred from homology"/>
<evidence type="ECO:0000313" key="17">
    <source>
        <dbReference type="Proteomes" id="UP000504610"/>
    </source>
</evidence>
<dbReference type="InterPro" id="IPR013083">
    <property type="entry name" value="Znf_RING/FYVE/PHD"/>
</dbReference>
<dbReference type="FunFam" id="3.30.40.10:FF:000230">
    <property type="entry name" value="RBR-type E3 ubiquitin transferase"/>
    <property type="match status" value="1"/>
</dbReference>
<evidence type="ECO:0000256" key="13">
    <source>
        <dbReference type="PROSITE-ProRule" id="PRU00175"/>
    </source>
</evidence>
<evidence type="ECO:0000256" key="10">
    <source>
        <dbReference type="ARBA" id="ARBA00022771"/>
    </source>
</evidence>
<dbReference type="GeneID" id="108857939"/>
<evidence type="ECO:0000256" key="12">
    <source>
        <dbReference type="ARBA" id="ARBA00022833"/>
    </source>
</evidence>
<feature type="domain" description="RING-type" evidence="16">
    <location>
        <begin position="94"/>
        <end position="301"/>
    </location>
</feature>
<comment type="pathway">
    <text evidence="4">Protein modification; protein ubiquitination.</text>
</comment>
<comment type="catalytic activity">
    <reaction evidence="1">
        <text>[E2 ubiquitin-conjugating enzyme]-S-ubiquitinyl-L-cysteine + [acceptor protein]-L-lysine = [E2 ubiquitin-conjugating enzyme]-L-cysteine + [acceptor protein]-N(6)-ubiquitinyl-L-lysine.</text>
        <dbReference type="EC" id="2.3.2.31"/>
    </reaction>
</comment>
<organism evidence="17 18">
    <name type="scientific">Raphanus sativus</name>
    <name type="common">Radish</name>
    <name type="synonym">Raphanus raphanistrum var. sativus</name>
    <dbReference type="NCBI Taxonomy" id="3726"/>
    <lineage>
        <taxon>Eukaryota</taxon>
        <taxon>Viridiplantae</taxon>
        <taxon>Streptophyta</taxon>
        <taxon>Embryophyta</taxon>
        <taxon>Tracheophyta</taxon>
        <taxon>Spermatophyta</taxon>
        <taxon>Magnoliopsida</taxon>
        <taxon>eudicotyledons</taxon>
        <taxon>Gunneridae</taxon>
        <taxon>Pentapetalae</taxon>
        <taxon>rosids</taxon>
        <taxon>malvids</taxon>
        <taxon>Brassicales</taxon>
        <taxon>Brassicaceae</taxon>
        <taxon>Brassiceae</taxon>
        <taxon>Raphanus</taxon>
    </lineage>
</organism>
<dbReference type="Gene3D" id="1.20.120.1750">
    <property type="match status" value="1"/>
</dbReference>
<evidence type="ECO:0000313" key="18">
    <source>
        <dbReference type="RefSeq" id="XP_056867183.1"/>
    </source>
</evidence>
<evidence type="ECO:0000256" key="14">
    <source>
        <dbReference type="SAM" id="MobiDB-lite"/>
    </source>
</evidence>
<feature type="region of interest" description="Disordered" evidence="14">
    <location>
        <begin position="63"/>
        <end position="94"/>
    </location>
</feature>
<dbReference type="RefSeq" id="XP_056867183.1">
    <property type="nucleotide sequence ID" value="XM_057011203.1"/>
</dbReference>
<evidence type="ECO:0000259" key="15">
    <source>
        <dbReference type="PROSITE" id="PS50089"/>
    </source>
</evidence>
<evidence type="ECO:0000256" key="9">
    <source>
        <dbReference type="ARBA" id="ARBA00022737"/>
    </source>
</evidence>
<dbReference type="Gene3D" id="3.30.40.10">
    <property type="entry name" value="Zinc/RING finger domain, C3HC4 (zinc finger)"/>
    <property type="match status" value="1"/>
</dbReference>
<evidence type="ECO:0000256" key="11">
    <source>
        <dbReference type="ARBA" id="ARBA00022786"/>
    </source>
</evidence>
<keyword evidence="8" id="KW-0479">Metal-binding</keyword>
<dbReference type="OrthoDB" id="10009520at2759"/>
<dbReference type="InterPro" id="IPR002867">
    <property type="entry name" value="IBR_dom"/>
</dbReference>
<evidence type="ECO:0000256" key="2">
    <source>
        <dbReference type="ARBA" id="ARBA00001947"/>
    </source>
</evidence>
<dbReference type="Pfam" id="PF01485">
    <property type="entry name" value="IBR"/>
    <property type="match status" value="1"/>
</dbReference>
<evidence type="ECO:0000256" key="3">
    <source>
        <dbReference type="ARBA" id="ARBA00003976"/>
    </source>
</evidence>
<dbReference type="SUPFAM" id="SSF57850">
    <property type="entry name" value="RING/U-box"/>
    <property type="match status" value="3"/>
</dbReference>
<dbReference type="SMART" id="SM00647">
    <property type="entry name" value="IBR"/>
    <property type="match status" value="1"/>
</dbReference>
<evidence type="ECO:0000256" key="5">
    <source>
        <dbReference type="ARBA" id="ARBA00005884"/>
    </source>
</evidence>
<comment type="similarity">
    <text evidence="5">Belongs to the RBR family. Ariadne subfamily.</text>
</comment>
<dbReference type="InterPro" id="IPR031127">
    <property type="entry name" value="E3_UB_ligase_RBR"/>
</dbReference>
<dbReference type="GO" id="GO:0016567">
    <property type="term" value="P:protein ubiquitination"/>
    <property type="evidence" value="ECO:0007669"/>
    <property type="project" value="InterPro"/>
</dbReference>
<evidence type="ECO:0000259" key="16">
    <source>
        <dbReference type="PROSITE" id="PS51873"/>
    </source>
</evidence>
<dbReference type="PANTHER" id="PTHR11685">
    <property type="entry name" value="RBR FAMILY RING FINGER AND IBR DOMAIN-CONTAINING"/>
    <property type="match status" value="1"/>
</dbReference>
<dbReference type="InterPro" id="IPR044066">
    <property type="entry name" value="TRIAD_supradom"/>
</dbReference>
<dbReference type="GO" id="GO:0008270">
    <property type="term" value="F:zinc ion binding"/>
    <property type="evidence" value="ECO:0007669"/>
    <property type="project" value="UniProtKB-KW"/>
</dbReference>
<dbReference type="PROSITE" id="PS51873">
    <property type="entry name" value="TRIAD"/>
    <property type="match status" value="1"/>
</dbReference>
<gene>
    <name evidence="18" type="primary">LOC108857939</name>
</gene>
<protein>
    <recommendedName>
        <fullName evidence="6">RBR-type E3 ubiquitin transferase</fullName>
        <ecNumber evidence="6">2.3.2.31</ecNumber>
    </recommendedName>
</protein>
<accession>A0A9W3DUD4</accession>
<dbReference type="KEGG" id="rsz:108857939"/>